<dbReference type="GO" id="GO:0003723">
    <property type="term" value="F:RNA binding"/>
    <property type="evidence" value="ECO:0007669"/>
    <property type="project" value="UniProtKB-KW"/>
</dbReference>
<sequence length="235" mass="26993">IHIKIDPEQKKVRLFARTHQPAIEIDLDEDDLDLETIEASQVYQEQEIDAHDFGRIAAQTAKQVVIQRIREAEREITYDRFVRRIGEAVTAEVQRRDARSVFLLISDTEAILPSNEQIPGEPYRFNDRIRVYLLNVRKTTKNPQIIVSRTHPVLIKRLFELEVPEVYEAIVEIVSVAREPGARSKVAVRSNDSQVDPVGACVGHRGGRVQAIVDELRGEKIDIVRHDEEITEYLK</sequence>
<dbReference type="InterPro" id="IPR013735">
    <property type="entry name" value="TF_NusA_N"/>
</dbReference>
<dbReference type="SUPFAM" id="SSF54814">
    <property type="entry name" value="Prokaryotic type KH domain (KH-domain type II)"/>
    <property type="match status" value="1"/>
</dbReference>
<protein>
    <recommendedName>
        <fullName evidence="7">S1 motif domain-containing protein</fullName>
    </recommendedName>
</protein>
<evidence type="ECO:0000256" key="3">
    <source>
        <dbReference type="ARBA" id="ARBA00022814"/>
    </source>
</evidence>
<dbReference type="Gene3D" id="2.40.50.140">
    <property type="entry name" value="Nucleic acid-binding proteins"/>
    <property type="match status" value="1"/>
</dbReference>
<dbReference type="GO" id="GO:0031564">
    <property type="term" value="P:transcription antitermination"/>
    <property type="evidence" value="ECO:0007669"/>
    <property type="project" value="UniProtKB-KW"/>
</dbReference>
<comment type="caution">
    <text evidence="8">The sequence shown here is derived from an EMBL/GenBank/DDBJ whole genome shotgun (WGS) entry which is preliminary data.</text>
</comment>
<dbReference type="CDD" id="cd04455">
    <property type="entry name" value="S1_NusA"/>
    <property type="match status" value="1"/>
</dbReference>
<dbReference type="SUPFAM" id="SSF69705">
    <property type="entry name" value="Transcription factor NusA, N-terminal domain"/>
    <property type="match status" value="1"/>
</dbReference>
<proteinExistence type="predicted"/>
<dbReference type="FunFam" id="3.30.300.20:FF:000002">
    <property type="entry name" value="Transcription termination/antitermination protein NusA"/>
    <property type="match status" value="1"/>
</dbReference>
<dbReference type="SUPFAM" id="SSF50249">
    <property type="entry name" value="Nucleic acid-binding proteins"/>
    <property type="match status" value="1"/>
</dbReference>
<dbReference type="GO" id="GO:0006353">
    <property type="term" value="P:DNA-templated transcription termination"/>
    <property type="evidence" value="ECO:0007669"/>
    <property type="project" value="UniProtKB-KW"/>
</dbReference>
<feature type="non-terminal residue" evidence="8">
    <location>
        <position position="235"/>
    </location>
</feature>
<dbReference type="GO" id="GO:0003700">
    <property type="term" value="F:DNA-binding transcription factor activity"/>
    <property type="evidence" value="ECO:0007669"/>
    <property type="project" value="InterPro"/>
</dbReference>
<dbReference type="InterPro" id="IPR009019">
    <property type="entry name" value="KH_sf_prok-type"/>
</dbReference>
<evidence type="ECO:0000259" key="7">
    <source>
        <dbReference type="SMART" id="SM00316"/>
    </source>
</evidence>
<evidence type="ECO:0000313" key="8">
    <source>
        <dbReference type="EMBL" id="GAG46716.1"/>
    </source>
</evidence>
<dbReference type="AlphaFoldDB" id="X0ZED9"/>
<keyword evidence="4" id="KW-0694">RNA-binding</keyword>
<dbReference type="InterPro" id="IPR003029">
    <property type="entry name" value="S1_domain"/>
</dbReference>
<dbReference type="Pfam" id="PF13184">
    <property type="entry name" value="KH_NusA_1st"/>
    <property type="match status" value="1"/>
</dbReference>
<organism evidence="8">
    <name type="scientific">marine sediment metagenome</name>
    <dbReference type="NCBI Taxonomy" id="412755"/>
    <lineage>
        <taxon>unclassified sequences</taxon>
        <taxon>metagenomes</taxon>
        <taxon>ecological metagenomes</taxon>
    </lineage>
</organism>
<evidence type="ECO:0000256" key="5">
    <source>
        <dbReference type="ARBA" id="ARBA00023015"/>
    </source>
</evidence>
<dbReference type="Pfam" id="PF08529">
    <property type="entry name" value="NusA_N"/>
    <property type="match status" value="1"/>
</dbReference>
<dbReference type="Gene3D" id="3.30.1480.10">
    <property type="entry name" value="NusA, N-terminal domain"/>
    <property type="match status" value="1"/>
</dbReference>
<evidence type="ECO:0000256" key="6">
    <source>
        <dbReference type="ARBA" id="ARBA00023163"/>
    </source>
</evidence>
<dbReference type="PANTHER" id="PTHR22648:SF0">
    <property type="entry name" value="TRANSCRIPTION TERMINATION_ANTITERMINATION PROTEIN NUSA"/>
    <property type="match status" value="1"/>
</dbReference>
<dbReference type="Gene3D" id="3.30.300.20">
    <property type="match status" value="1"/>
</dbReference>
<dbReference type="GO" id="GO:0005829">
    <property type="term" value="C:cytosol"/>
    <property type="evidence" value="ECO:0007669"/>
    <property type="project" value="TreeGrafter"/>
</dbReference>
<keyword evidence="5" id="KW-0805">Transcription regulation</keyword>
<evidence type="ECO:0000256" key="1">
    <source>
        <dbReference type="ARBA" id="ARBA00022472"/>
    </source>
</evidence>
<reference evidence="8" key="1">
    <citation type="journal article" date="2014" name="Front. Microbiol.">
        <title>High frequency of phylogenetically diverse reductive dehalogenase-homologous genes in deep subseafloor sedimentary metagenomes.</title>
        <authorList>
            <person name="Kawai M."/>
            <person name="Futagami T."/>
            <person name="Toyoda A."/>
            <person name="Takaki Y."/>
            <person name="Nishi S."/>
            <person name="Hori S."/>
            <person name="Arai W."/>
            <person name="Tsubouchi T."/>
            <person name="Morono Y."/>
            <person name="Uchiyama I."/>
            <person name="Ito T."/>
            <person name="Fujiyama A."/>
            <person name="Inagaki F."/>
            <person name="Takami H."/>
        </authorList>
    </citation>
    <scope>NUCLEOTIDE SEQUENCE</scope>
    <source>
        <strain evidence="8">Expedition CK06-06</strain>
    </source>
</reference>
<evidence type="ECO:0000256" key="2">
    <source>
        <dbReference type="ARBA" id="ARBA00022490"/>
    </source>
</evidence>
<dbReference type="EMBL" id="BARS01051575">
    <property type="protein sequence ID" value="GAG46716.1"/>
    <property type="molecule type" value="Genomic_DNA"/>
</dbReference>
<feature type="non-terminal residue" evidence="8">
    <location>
        <position position="1"/>
    </location>
</feature>
<dbReference type="InterPro" id="IPR030842">
    <property type="entry name" value="TF_NusA_bacterial"/>
</dbReference>
<keyword evidence="1" id="KW-0806">Transcription termination</keyword>
<feature type="domain" description="S1 motif" evidence="7">
    <location>
        <begin position="84"/>
        <end position="150"/>
    </location>
</feature>
<evidence type="ECO:0000256" key="4">
    <source>
        <dbReference type="ARBA" id="ARBA00022884"/>
    </source>
</evidence>
<keyword evidence="2" id="KW-0963">Cytoplasm</keyword>
<dbReference type="InterPro" id="IPR012340">
    <property type="entry name" value="NA-bd_OB-fold"/>
</dbReference>
<dbReference type="InterPro" id="IPR025249">
    <property type="entry name" value="TF_NusA_KH_1st"/>
</dbReference>
<dbReference type="CDD" id="cd02134">
    <property type="entry name" value="KH-II_NusA_rpt1"/>
    <property type="match status" value="1"/>
</dbReference>
<dbReference type="SMART" id="SM00316">
    <property type="entry name" value="S1"/>
    <property type="match status" value="1"/>
</dbReference>
<gene>
    <name evidence="8" type="ORF">S01H1_76796</name>
</gene>
<accession>X0ZED9</accession>
<dbReference type="InterPro" id="IPR015946">
    <property type="entry name" value="KH_dom-like_a/b"/>
</dbReference>
<dbReference type="PANTHER" id="PTHR22648">
    <property type="entry name" value="TRANSCRIPTION TERMINATION FACTOR NUSA"/>
    <property type="match status" value="1"/>
</dbReference>
<dbReference type="InterPro" id="IPR036555">
    <property type="entry name" value="NusA_N_sf"/>
</dbReference>
<name>X0ZED9_9ZZZZ</name>
<keyword evidence="3" id="KW-0889">Transcription antitermination</keyword>
<keyword evidence="6" id="KW-0804">Transcription</keyword>